<dbReference type="RefSeq" id="WP_039470560.1">
    <property type="nucleotide sequence ID" value="NZ_JSYN01000001.1"/>
</dbReference>
<dbReference type="EMBL" id="JSYN01000001">
    <property type="protein sequence ID" value="KIA96905.1"/>
    <property type="molecule type" value="Genomic_DNA"/>
</dbReference>
<gene>
    <name evidence="1" type="ORF">OC25_00385</name>
</gene>
<dbReference type="Proteomes" id="UP000031246">
    <property type="component" value="Unassembled WGS sequence"/>
</dbReference>
<evidence type="ECO:0000313" key="2">
    <source>
        <dbReference type="Proteomes" id="UP000031246"/>
    </source>
</evidence>
<dbReference type="OrthoDB" id="770828at2"/>
<dbReference type="AlphaFoldDB" id="A0A0C1DS36"/>
<accession>A0A0C1DS36</accession>
<protein>
    <submittedName>
        <fullName evidence="1">Uncharacterized protein</fullName>
    </submittedName>
</protein>
<keyword evidence="2" id="KW-1185">Reference proteome</keyword>
<organism evidence="1 2">
    <name type="scientific">Pedobacter kyungheensis</name>
    <dbReference type="NCBI Taxonomy" id="1069985"/>
    <lineage>
        <taxon>Bacteria</taxon>
        <taxon>Pseudomonadati</taxon>
        <taxon>Bacteroidota</taxon>
        <taxon>Sphingobacteriia</taxon>
        <taxon>Sphingobacteriales</taxon>
        <taxon>Sphingobacteriaceae</taxon>
        <taxon>Pedobacter</taxon>
    </lineage>
</organism>
<reference evidence="1 2" key="1">
    <citation type="submission" date="2014-10" db="EMBL/GenBank/DDBJ databases">
        <title>Pedobacter Kyungheensis.</title>
        <authorList>
            <person name="Anderson B.M."/>
            <person name="Newman J.D."/>
        </authorList>
    </citation>
    <scope>NUCLEOTIDE SEQUENCE [LARGE SCALE GENOMIC DNA]</scope>
    <source>
        <strain evidence="1 2">KACC 16221</strain>
    </source>
</reference>
<sequence length="76" mass="8646">MELTLKSNNQDSIAKIIALAKKLNVSIERKDVDSTNTAKDVLKKRILNFKAKSETSFGDGADWQKTLREDRELPRL</sequence>
<evidence type="ECO:0000313" key="1">
    <source>
        <dbReference type="EMBL" id="KIA96905.1"/>
    </source>
</evidence>
<comment type="caution">
    <text evidence="1">The sequence shown here is derived from an EMBL/GenBank/DDBJ whole genome shotgun (WGS) entry which is preliminary data.</text>
</comment>
<name>A0A0C1DS36_9SPHI</name>
<proteinExistence type="predicted"/>